<keyword evidence="1" id="KW-0472">Membrane</keyword>
<evidence type="ECO:0000256" key="1">
    <source>
        <dbReference type="SAM" id="Phobius"/>
    </source>
</evidence>
<evidence type="ECO:0000313" key="3">
    <source>
        <dbReference type="Proteomes" id="UP000092445"/>
    </source>
</evidence>
<reference evidence="2" key="2">
    <citation type="submission" date="2020-05" db="UniProtKB">
        <authorList>
            <consortium name="EnsemblMetazoa"/>
        </authorList>
    </citation>
    <scope>IDENTIFICATION</scope>
    <source>
        <strain evidence="2">IAEA</strain>
    </source>
</reference>
<keyword evidence="1" id="KW-1133">Transmembrane helix</keyword>
<feature type="transmembrane region" description="Helical" evidence="1">
    <location>
        <begin position="7"/>
        <end position="26"/>
    </location>
</feature>
<name>A0A1A9Z0T4_GLOPL</name>
<sequence length="106" mass="11699">MYKTSTLGSVSIAFVVSYLVVILTMASTEGLCLVCAKNVTICPNGNSTIAANQEISEFRVVQTLLESEMSTCLPPIQQDENDRKAKLAKMENLQNKSFYNFVVIKN</sequence>
<evidence type="ECO:0000313" key="2">
    <source>
        <dbReference type="EnsemblMetazoa" id="GPAI000538-PA"/>
    </source>
</evidence>
<keyword evidence="1" id="KW-0812">Transmembrane</keyword>
<keyword evidence="3" id="KW-1185">Reference proteome</keyword>
<reference evidence="3" key="1">
    <citation type="submission" date="2014-03" db="EMBL/GenBank/DDBJ databases">
        <authorList>
            <person name="Aksoy S."/>
            <person name="Warren W."/>
            <person name="Wilson R.K."/>
        </authorList>
    </citation>
    <scope>NUCLEOTIDE SEQUENCE [LARGE SCALE GENOMIC DNA]</scope>
    <source>
        <strain evidence="3">IAEA</strain>
    </source>
</reference>
<organism evidence="2 3">
    <name type="scientific">Glossina pallidipes</name>
    <name type="common">Tsetse fly</name>
    <dbReference type="NCBI Taxonomy" id="7398"/>
    <lineage>
        <taxon>Eukaryota</taxon>
        <taxon>Metazoa</taxon>
        <taxon>Ecdysozoa</taxon>
        <taxon>Arthropoda</taxon>
        <taxon>Hexapoda</taxon>
        <taxon>Insecta</taxon>
        <taxon>Pterygota</taxon>
        <taxon>Neoptera</taxon>
        <taxon>Endopterygota</taxon>
        <taxon>Diptera</taxon>
        <taxon>Brachycera</taxon>
        <taxon>Muscomorpha</taxon>
        <taxon>Hippoboscoidea</taxon>
        <taxon>Glossinidae</taxon>
        <taxon>Glossina</taxon>
    </lineage>
</organism>
<dbReference type="Proteomes" id="UP000092445">
    <property type="component" value="Unassembled WGS sequence"/>
</dbReference>
<accession>A0A1A9Z0T4</accession>
<dbReference type="AlphaFoldDB" id="A0A1A9Z0T4"/>
<protein>
    <submittedName>
        <fullName evidence="2">Uncharacterized protein</fullName>
    </submittedName>
</protein>
<dbReference type="VEuPathDB" id="VectorBase:GPAI000538"/>
<proteinExistence type="predicted"/>
<dbReference type="EnsemblMetazoa" id="GPAI000538-RA">
    <property type="protein sequence ID" value="GPAI000538-PA"/>
    <property type="gene ID" value="GPAI000538"/>
</dbReference>